<name>A0ABD3G074_9STRA</name>
<organism evidence="2 3">
    <name type="scientific">Phytophthora oleae</name>
    <dbReference type="NCBI Taxonomy" id="2107226"/>
    <lineage>
        <taxon>Eukaryota</taxon>
        <taxon>Sar</taxon>
        <taxon>Stramenopiles</taxon>
        <taxon>Oomycota</taxon>
        <taxon>Peronosporomycetes</taxon>
        <taxon>Peronosporales</taxon>
        <taxon>Peronosporaceae</taxon>
        <taxon>Phytophthora</taxon>
    </lineage>
</organism>
<keyword evidence="1" id="KW-1133">Transmembrane helix</keyword>
<accession>A0ABD3G074</accession>
<keyword evidence="3" id="KW-1185">Reference proteome</keyword>
<dbReference type="Proteomes" id="UP001632037">
    <property type="component" value="Unassembled WGS sequence"/>
</dbReference>
<feature type="transmembrane region" description="Helical" evidence="1">
    <location>
        <begin position="59"/>
        <end position="78"/>
    </location>
</feature>
<gene>
    <name evidence="2" type="ORF">V7S43_003251</name>
</gene>
<keyword evidence="1" id="KW-0472">Membrane</keyword>
<protein>
    <recommendedName>
        <fullName evidence="4">RxLR effector protein</fullName>
    </recommendedName>
</protein>
<dbReference type="AlphaFoldDB" id="A0ABD3G074"/>
<evidence type="ECO:0000256" key="1">
    <source>
        <dbReference type="SAM" id="Phobius"/>
    </source>
</evidence>
<proteinExistence type="predicted"/>
<keyword evidence="1" id="KW-0812">Transmembrane</keyword>
<evidence type="ECO:0000313" key="2">
    <source>
        <dbReference type="EMBL" id="KAL3671321.1"/>
    </source>
</evidence>
<comment type="caution">
    <text evidence="2">The sequence shown here is derived from an EMBL/GenBank/DDBJ whole genome shotgun (WGS) entry which is preliminary data.</text>
</comment>
<dbReference type="EMBL" id="JBIMZQ010000005">
    <property type="protein sequence ID" value="KAL3671321.1"/>
    <property type="molecule type" value="Genomic_DNA"/>
</dbReference>
<reference evidence="2 3" key="1">
    <citation type="submission" date="2024-09" db="EMBL/GenBank/DDBJ databases">
        <title>Genome sequencing and assembly of Phytophthora oleae, isolate VK10A, causative agent of rot of olive drupes.</title>
        <authorList>
            <person name="Conti Taguali S."/>
            <person name="Riolo M."/>
            <person name="La Spada F."/>
            <person name="Cacciola S.O."/>
            <person name="Dionisio G."/>
        </authorList>
    </citation>
    <scope>NUCLEOTIDE SEQUENCE [LARGE SCALE GENOMIC DNA]</scope>
    <source>
        <strain evidence="2 3">VK10A</strain>
    </source>
</reference>
<sequence length="100" mass="11121">MLVIQCIPVRKDVLQNLVIEFCTSLPMNHWRLARARLPLELITKSAGCGSFESTKRLSYFLILLLATFIASCIGFSSAENVAVAPKIDNGARRLRQSVEV</sequence>
<evidence type="ECO:0000313" key="3">
    <source>
        <dbReference type="Proteomes" id="UP001632037"/>
    </source>
</evidence>
<evidence type="ECO:0008006" key="4">
    <source>
        <dbReference type="Google" id="ProtNLM"/>
    </source>
</evidence>